<dbReference type="AlphaFoldDB" id="A0A1M4DW46"/>
<sequence>MTAPCGPLERRYRRLLLAYPRSYRRAHGDELLDVLLEEAAPGRRIPVPREAWGLLTGGLRSRVAHQATGNAWVDGLHLGVTAVAAVNLAELLPYAQALPLWTLMSALALLAILRGWLRTAFPLTLLTGVKAVGVAAGEQAFDVTVLPVPPNPLSSLALFQDSDPLPVAAGYAIVLIGLAVLAWPRRPVRVRSWWWWAAVVPAAWAGPAWMLEDTRYLISLSRMCVEAAAFGLAVAAGYLTRDHRWALASGIYLLAVSCDLAFHAEDLGRQHLAYAGILGLLVLATTFAPLRQRRHCLD</sequence>
<feature type="transmembrane region" description="Helical" evidence="1">
    <location>
        <begin position="193"/>
        <end position="210"/>
    </location>
</feature>
<feature type="transmembrane region" description="Helical" evidence="1">
    <location>
        <begin position="98"/>
        <end position="117"/>
    </location>
</feature>
<keyword evidence="1" id="KW-1133">Transmembrane helix</keyword>
<dbReference type="EMBL" id="LT559118">
    <property type="protein sequence ID" value="SBO90779.1"/>
    <property type="molecule type" value="Genomic_DNA"/>
</dbReference>
<reference evidence="2" key="1">
    <citation type="submission" date="2016-04" db="EMBL/GenBank/DDBJ databases">
        <authorList>
            <person name="Evans L.H."/>
            <person name="Alamgir A."/>
            <person name="Owens N."/>
            <person name="Weber N.D."/>
            <person name="Virtaneva K."/>
            <person name="Barbian K."/>
            <person name="Babar A."/>
            <person name="Rosenke K."/>
        </authorList>
    </citation>
    <scope>NUCLEOTIDE SEQUENCE</scope>
    <source>
        <strain evidence="2">Nono1</strain>
    </source>
</reference>
<feature type="transmembrane region" description="Helical" evidence="1">
    <location>
        <begin position="245"/>
        <end position="264"/>
    </location>
</feature>
<protein>
    <submittedName>
        <fullName evidence="2">Uncharacterized protein</fullName>
    </submittedName>
</protein>
<keyword evidence="1" id="KW-0472">Membrane</keyword>
<feature type="transmembrane region" description="Helical" evidence="1">
    <location>
        <begin position="165"/>
        <end position="184"/>
    </location>
</feature>
<name>A0A1M4DW46_9ACTN</name>
<evidence type="ECO:0000256" key="1">
    <source>
        <dbReference type="SAM" id="Phobius"/>
    </source>
</evidence>
<evidence type="ECO:0000313" key="2">
    <source>
        <dbReference type="EMBL" id="SBO90779.1"/>
    </source>
</evidence>
<feature type="transmembrane region" description="Helical" evidence="1">
    <location>
        <begin position="270"/>
        <end position="290"/>
    </location>
</feature>
<feature type="transmembrane region" description="Helical" evidence="1">
    <location>
        <begin position="216"/>
        <end position="238"/>
    </location>
</feature>
<proteinExistence type="predicted"/>
<keyword evidence="1" id="KW-0812">Transmembrane</keyword>
<dbReference type="RefSeq" id="WP_225270207.1">
    <property type="nucleotide sequence ID" value="NZ_CP084058.1"/>
</dbReference>
<accession>A0A1M4DW46</accession>
<organism evidence="2">
    <name type="scientific">Nonomuraea gerenzanensis</name>
    <dbReference type="NCBI Taxonomy" id="93944"/>
    <lineage>
        <taxon>Bacteria</taxon>
        <taxon>Bacillati</taxon>
        <taxon>Actinomycetota</taxon>
        <taxon>Actinomycetes</taxon>
        <taxon>Streptosporangiales</taxon>
        <taxon>Streptosporangiaceae</taxon>
        <taxon>Nonomuraea</taxon>
    </lineage>
</organism>
<gene>
    <name evidence="2" type="ORF">BN4615_P293</name>
</gene>